<evidence type="ECO:0000256" key="2">
    <source>
        <dbReference type="ARBA" id="ARBA00022553"/>
    </source>
</evidence>
<dbReference type="GO" id="GO:0004312">
    <property type="term" value="F:fatty acid synthase activity"/>
    <property type="evidence" value="ECO:0007669"/>
    <property type="project" value="TreeGrafter"/>
</dbReference>
<accession>A0A223S9X4</accession>
<dbReference type="Pfam" id="PF00550">
    <property type="entry name" value="PP-binding"/>
    <property type="match status" value="1"/>
</dbReference>
<dbReference type="InterPro" id="IPR050091">
    <property type="entry name" value="PKS_NRPS_Biosynth_Enz"/>
</dbReference>
<dbReference type="InterPro" id="IPR009081">
    <property type="entry name" value="PP-bd_ACP"/>
</dbReference>
<dbReference type="SMART" id="SM01294">
    <property type="entry name" value="PKS_PP_betabranch"/>
    <property type="match status" value="1"/>
</dbReference>
<dbReference type="GO" id="GO:0006633">
    <property type="term" value="P:fatty acid biosynthetic process"/>
    <property type="evidence" value="ECO:0007669"/>
    <property type="project" value="TreeGrafter"/>
</dbReference>
<dbReference type="PROSITE" id="PS50075">
    <property type="entry name" value="CARRIER"/>
    <property type="match status" value="1"/>
</dbReference>
<dbReference type="AlphaFoldDB" id="A0A223S9X4"/>
<keyword evidence="2" id="KW-0597">Phosphoprotein</keyword>
<dbReference type="InterPro" id="IPR013968">
    <property type="entry name" value="PKS_KR"/>
</dbReference>
<dbReference type="PANTHER" id="PTHR43775">
    <property type="entry name" value="FATTY ACID SYNTHASE"/>
    <property type="match status" value="1"/>
</dbReference>
<dbReference type="OrthoDB" id="9778690at2"/>
<dbReference type="SMART" id="SM00822">
    <property type="entry name" value="PKS_KR"/>
    <property type="match status" value="1"/>
</dbReference>
<keyword evidence="1" id="KW-0596">Phosphopantetheine</keyword>
<dbReference type="InterPro" id="IPR020806">
    <property type="entry name" value="PKS_PP-bd"/>
</dbReference>
<protein>
    <recommendedName>
        <fullName evidence="3">Carrier domain-containing protein</fullName>
    </recommendedName>
</protein>
<dbReference type="Gene3D" id="3.40.50.720">
    <property type="entry name" value="NAD(P)-binding Rossmann-like Domain"/>
    <property type="match status" value="2"/>
</dbReference>
<dbReference type="InterPro" id="IPR036736">
    <property type="entry name" value="ACP-like_sf"/>
</dbReference>
<dbReference type="EMBL" id="CP022753">
    <property type="protein sequence ID" value="ASU84903.1"/>
    <property type="molecule type" value="Genomic_DNA"/>
</dbReference>
<sequence length="334" mass="35578">MPARAPLHPPIQKTGPRPIAYGLDWVPAHRPVTTGRASLTLVGRYVAATRLRNELTAQGVEVHSIDSPSAGTDDGASPVVDLLWIELDAGWSPSVLARELDRATAPDVHEPRLRIGGDGVTVPRLVELPSSPQHDEWDGSVLITGGLTALFHLAGPLRIAPSRVSTTLTSQRSSPGKADGAQIVAESIHPVRLRTLVFFSSAAAVLRSAGQANYAAANGFLDGLVLRRSLHTLDRAEWAERLLAKLRSLVAEVLGDADAVESETEFTDMGVDSIMAIDMRTHAEEGLGVELSATVVLDHPTPKTLSEYLVEFLDGDEVPEKAGHGGGLAHEEGR</sequence>
<dbReference type="SMART" id="SM00823">
    <property type="entry name" value="PKS_PP"/>
    <property type="match status" value="1"/>
</dbReference>
<evidence type="ECO:0000313" key="4">
    <source>
        <dbReference type="EMBL" id="ASU84903.1"/>
    </source>
</evidence>
<dbReference type="PROSITE" id="PS00012">
    <property type="entry name" value="PHOSPHOPANTETHEINE"/>
    <property type="match status" value="1"/>
</dbReference>
<dbReference type="PANTHER" id="PTHR43775:SF37">
    <property type="entry name" value="SI:DKEY-61P9.11"/>
    <property type="match status" value="1"/>
</dbReference>
<evidence type="ECO:0000313" key="5">
    <source>
        <dbReference type="Proteomes" id="UP000215005"/>
    </source>
</evidence>
<organism evidence="4 5">
    <name type="scientific">Nocardiopsis gilva YIM 90087</name>
    <dbReference type="NCBI Taxonomy" id="1235441"/>
    <lineage>
        <taxon>Bacteria</taxon>
        <taxon>Bacillati</taxon>
        <taxon>Actinomycetota</taxon>
        <taxon>Actinomycetes</taxon>
        <taxon>Streptosporangiales</taxon>
        <taxon>Nocardiopsidaceae</taxon>
        <taxon>Nocardiopsis</taxon>
    </lineage>
</organism>
<dbReference type="SUPFAM" id="SSF51735">
    <property type="entry name" value="NAD(P)-binding Rossmann-fold domains"/>
    <property type="match status" value="1"/>
</dbReference>
<keyword evidence="5" id="KW-1185">Reference proteome</keyword>
<dbReference type="Gene3D" id="1.10.1200.10">
    <property type="entry name" value="ACP-like"/>
    <property type="match status" value="1"/>
</dbReference>
<dbReference type="SUPFAM" id="SSF47336">
    <property type="entry name" value="ACP-like"/>
    <property type="match status" value="1"/>
</dbReference>
<feature type="domain" description="Carrier" evidence="3">
    <location>
        <begin position="237"/>
        <end position="313"/>
    </location>
</feature>
<reference evidence="4 5" key="1">
    <citation type="submission" date="2017-08" db="EMBL/GenBank/DDBJ databases">
        <title>The complete genome sequence of Nocardiopsis gilva YIM 90087.</title>
        <authorList>
            <person name="Yin M."/>
            <person name="Tang S."/>
        </authorList>
    </citation>
    <scope>NUCLEOTIDE SEQUENCE [LARGE SCALE GENOMIC DNA]</scope>
    <source>
        <strain evidence="4 5">YIM 90087</strain>
    </source>
</reference>
<evidence type="ECO:0000256" key="1">
    <source>
        <dbReference type="ARBA" id="ARBA00022450"/>
    </source>
</evidence>
<dbReference type="InterPro" id="IPR057326">
    <property type="entry name" value="KR_dom"/>
</dbReference>
<dbReference type="InterPro" id="IPR006162">
    <property type="entry name" value="Ppantetheine_attach_site"/>
</dbReference>
<proteinExistence type="predicted"/>
<dbReference type="Proteomes" id="UP000215005">
    <property type="component" value="Chromosome"/>
</dbReference>
<name>A0A223S9X4_9ACTN</name>
<dbReference type="Pfam" id="PF08659">
    <property type="entry name" value="KR"/>
    <property type="match status" value="1"/>
</dbReference>
<dbReference type="InterPro" id="IPR036291">
    <property type="entry name" value="NAD(P)-bd_dom_sf"/>
</dbReference>
<gene>
    <name evidence="4" type="ORF">CDO52_20780</name>
</gene>
<evidence type="ECO:0000259" key="3">
    <source>
        <dbReference type="PROSITE" id="PS50075"/>
    </source>
</evidence>
<dbReference type="KEGG" id="ngv:CDO52_20780"/>
<dbReference type="GO" id="GO:0031177">
    <property type="term" value="F:phosphopantetheine binding"/>
    <property type="evidence" value="ECO:0007669"/>
    <property type="project" value="InterPro"/>
</dbReference>